<keyword evidence="2" id="KW-0472">Membrane</keyword>
<keyword evidence="2" id="KW-0812">Transmembrane</keyword>
<evidence type="ECO:0000256" key="2">
    <source>
        <dbReference type="SAM" id="Phobius"/>
    </source>
</evidence>
<dbReference type="Pfam" id="PF04186">
    <property type="entry name" value="FxsA"/>
    <property type="match status" value="1"/>
</dbReference>
<evidence type="ECO:0000313" key="3">
    <source>
        <dbReference type="EMBL" id="MBK0400518.1"/>
    </source>
</evidence>
<gene>
    <name evidence="3" type="ORF">H0I76_15060</name>
</gene>
<dbReference type="NCBIfam" id="NF008528">
    <property type="entry name" value="PRK11463.1-2"/>
    <property type="match status" value="1"/>
</dbReference>
<sequence>MWLFAILLIVPLIEIALFIEVGSLIGTWPTVAIVFLTAVIGTFLLRQQGIQALGELQARLSSGRDPGAVLAHGAMILVAGILLLTPGFFTDAIGFLLLVPAVRSAAIAALSRRITVVHAQSYRRAPGGPPPGGGQTVEVDYEDVTDEAPPAKGASGSSSSGWTRHPGGQG</sequence>
<keyword evidence="2" id="KW-1133">Transmembrane helix</keyword>
<feature type="transmembrane region" description="Helical" evidence="2">
    <location>
        <begin position="67"/>
        <end position="86"/>
    </location>
</feature>
<feature type="transmembrane region" description="Helical" evidence="2">
    <location>
        <begin position="28"/>
        <end position="46"/>
    </location>
</feature>
<name>A0A8J7MA61_9RHOB</name>
<reference evidence="3" key="1">
    <citation type="submission" date="2020-12" db="EMBL/GenBank/DDBJ databases">
        <title>Bacterial taxonomy.</title>
        <authorList>
            <person name="Pan X."/>
        </authorList>
    </citation>
    <scope>NUCLEOTIDE SEQUENCE</scope>
    <source>
        <strain evidence="3">M0105</strain>
    </source>
</reference>
<dbReference type="PANTHER" id="PTHR35335">
    <property type="entry name" value="UPF0716 PROTEIN FXSA"/>
    <property type="match status" value="1"/>
</dbReference>
<organism evidence="3 4">
    <name type="scientific">Thermohalobaculum xanthum</name>
    <dbReference type="NCBI Taxonomy" id="2753746"/>
    <lineage>
        <taxon>Bacteria</taxon>
        <taxon>Pseudomonadati</taxon>
        <taxon>Pseudomonadota</taxon>
        <taxon>Alphaproteobacteria</taxon>
        <taxon>Rhodobacterales</taxon>
        <taxon>Paracoccaceae</taxon>
        <taxon>Thermohalobaculum</taxon>
    </lineage>
</organism>
<accession>A0A8J7MA61</accession>
<dbReference type="InterPro" id="IPR007313">
    <property type="entry name" value="FxsA"/>
</dbReference>
<keyword evidence="4" id="KW-1185">Reference proteome</keyword>
<protein>
    <submittedName>
        <fullName evidence="3">FxsA family protein</fullName>
    </submittedName>
</protein>
<evidence type="ECO:0000313" key="4">
    <source>
        <dbReference type="Proteomes" id="UP000655420"/>
    </source>
</evidence>
<proteinExistence type="predicted"/>
<feature type="region of interest" description="Disordered" evidence="1">
    <location>
        <begin position="122"/>
        <end position="170"/>
    </location>
</feature>
<dbReference type="GO" id="GO:0016020">
    <property type="term" value="C:membrane"/>
    <property type="evidence" value="ECO:0007669"/>
    <property type="project" value="InterPro"/>
</dbReference>
<comment type="caution">
    <text evidence="3">The sequence shown here is derived from an EMBL/GenBank/DDBJ whole genome shotgun (WGS) entry which is preliminary data.</text>
</comment>
<dbReference type="PANTHER" id="PTHR35335:SF1">
    <property type="entry name" value="UPF0716 PROTEIN FXSA"/>
    <property type="match status" value="1"/>
</dbReference>
<dbReference type="Proteomes" id="UP000655420">
    <property type="component" value="Unassembled WGS sequence"/>
</dbReference>
<feature type="compositionally biased region" description="Low complexity" evidence="1">
    <location>
        <begin position="148"/>
        <end position="161"/>
    </location>
</feature>
<evidence type="ECO:0000256" key="1">
    <source>
        <dbReference type="SAM" id="MobiDB-lite"/>
    </source>
</evidence>
<dbReference type="RefSeq" id="WP_200611417.1">
    <property type="nucleotide sequence ID" value="NZ_JAEHHL010000009.1"/>
</dbReference>
<dbReference type="EMBL" id="JAEHHL010000009">
    <property type="protein sequence ID" value="MBK0400518.1"/>
    <property type="molecule type" value="Genomic_DNA"/>
</dbReference>
<dbReference type="AlphaFoldDB" id="A0A8J7MA61"/>